<evidence type="ECO:0000313" key="2">
    <source>
        <dbReference type="Proteomes" id="UP001316803"/>
    </source>
</evidence>
<dbReference type="PANTHER" id="PTHR42085:SF1">
    <property type="entry name" value="F-BOX DOMAIN-CONTAINING PROTEIN"/>
    <property type="match status" value="1"/>
</dbReference>
<dbReference type="InterPro" id="IPR038883">
    <property type="entry name" value="AN11006-like"/>
</dbReference>
<dbReference type="AlphaFoldDB" id="A0AAN8I350"/>
<proteinExistence type="predicted"/>
<comment type="caution">
    <text evidence="1">The sequence shown here is derived from an EMBL/GenBank/DDBJ whole genome shotgun (WGS) entry which is preliminary data.</text>
</comment>
<accession>A0AAN8I350</accession>
<dbReference type="EMBL" id="JAKLMC020000015">
    <property type="protein sequence ID" value="KAK5952352.1"/>
    <property type="molecule type" value="Genomic_DNA"/>
</dbReference>
<evidence type="ECO:0008006" key="3">
    <source>
        <dbReference type="Google" id="ProtNLM"/>
    </source>
</evidence>
<reference evidence="1 2" key="1">
    <citation type="submission" date="2022-12" db="EMBL/GenBank/DDBJ databases">
        <title>Genomic features and morphological characterization of a novel Knufia sp. strain isolated from spacecraft assembly facility.</title>
        <authorList>
            <person name="Teixeira M."/>
            <person name="Chander A.M."/>
            <person name="Stajich J.E."/>
            <person name="Venkateswaran K."/>
        </authorList>
    </citation>
    <scope>NUCLEOTIDE SEQUENCE [LARGE SCALE GENOMIC DNA]</scope>
    <source>
        <strain evidence="1 2">FJI-L2-BK-P2</strain>
    </source>
</reference>
<keyword evidence="2" id="KW-1185">Reference proteome</keyword>
<name>A0AAN8I350_9EURO</name>
<protein>
    <recommendedName>
        <fullName evidence="3">F-box domain-containing protein</fullName>
    </recommendedName>
</protein>
<evidence type="ECO:0000313" key="1">
    <source>
        <dbReference type="EMBL" id="KAK5952352.1"/>
    </source>
</evidence>
<organism evidence="1 2">
    <name type="scientific">Knufia fluminis</name>
    <dbReference type="NCBI Taxonomy" id="191047"/>
    <lineage>
        <taxon>Eukaryota</taxon>
        <taxon>Fungi</taxon>
        <taxon>Dikarya</taxon>
        <taxon>Ascomycota</taxon>
        <taxon>Pezizomycotina</taxon>
        <taxon>Eurotiomycetes</taxon>
        <taxon>Chaetothyriomycetidae</taxon>
        <taxon>Chaetothyriales</taxon>
        <taxon>Trichomeriaceae</taxon>
        <taxon>Knufia</taxon>
    </lineage>
</organism>
<gene>
    <name evidence="1" type="ORF">OHC33_006395</name>
</gene>
<dbReference type="Proteomes" id="UP001316803">
    <property type="component" value="Unassembled WGS sequence"/>
</dbReference>
<dbReference type="PANTHER" id="PTHR42085">
    <property type="entry name" value="F-BOX DOMAIN-CONTAINING PROTEIN"/>
    <property type="match status" value="1"/>
</dbReference>
<sequence length="218" mass="25341">MSPTSFVDLPPELRLQIYTHLFRTTDVTVHALQRAPYNRTSRRCRNSQSRKCIALLLANRLLNQEAQPLFLQETSFRLTGCPCWKSPSRCLPTSIQNLTVEERNERWTYTRKSSRPMNIQTLTFLSLEQPRWAADVAIHIRFGLEFAKRIHLKLEGVLDTPYMDVVVDSEKGKVKVTGVTDRDLNYVRVMILHAHLFKMEDISLILRGETVEEMRRGV</sequence>